<name>A0A6G8PUU8_9ACTN</name>
<feature type="coiled-coil region" evidence="1">
    <location>
        <begin position="471"/>
        <end position="498"/>
    </location>
</feature>
<dbReference type="InterPro" id="IPR000160">
    <property type="entry name" value="GGDEF_dom"/>
</dbReference>
<dbReference type="FunFam" id="3.30.70.270:FF:000001">
    <property type="entry name" value="Diguanylate cyclase domain protein"/>
    <property type="match status" value="1"/>
</dbReference>
<evidence type="ECO:0000313" key="7">
    <source>
        <dbReference type="EMBL" id="QIN77951.1"/>
    </source>
</evidence>
<dbReference type="FunFam" id="3.20.20.450:FF:000001">
    <property type="entry name" value="Cyclic di-GMP phosphodiesterase yahA"/>
    <property type="match status" value="1"/>
</dbReference>
<dbReference type="Proteomes" id="UP000502706">
    <property type="component" value="Chromosome"/>
</dbReference>
<dbReference type="PROSITE" id="PS50113">
    <property type="entry name" value="PAC"/>
    <property type="match status" value="3"/>
</dbReference>
<dbReference type="PROSITE" id="PS50112">
    <property type="entry name" value="PAS"/>
    <property type="match status" value="3"/>
</dbReference>
<dbReference type="SUPFAM" id="SSF55785">
    <property type="entry name" value="PYP-like sensor domain (PAS domain)"/>
    <property type="match status" value="3"/>
</dbReference>
<dbReference type="InterPro" id="IPR001633">
    <property type="entry name" value="EAL_dom"/>
</dbReference>
<sequence length="1047" mass="114814">MEAASRGVGSFRAALDRFRELRLDAGERERADELERRLDGAISGVEDLLMVDAELRSDLREFSGLRADLDGALDREARELRGEQAARAEGSTSQALGRARALVLAVLAAAAVALGAVLLVATGVAARALRGATRLGRRTGEAAGRLRRGDVRVERGLLPIGLALAALLWIAQSYSSGGDLLGSLLPSRPAEWLGRGALAAGIVATLAYVRFVLNRRGREGETRARSERREREDEARSRLAAVVESSDDAIIGRTLDGVITSWNSGASRLYGYGAEEVVGGYGFELAPPDRLNEMLGLLEKLRRGESVKTYETVHMARGGRLIDVALTISEIRDGSGAPIGYSTITRDITERKRSEEKLRQQKDLYEALLHAQSEVGEGLLILEDGRIVYTNEAFCGISGHDPEELMSLPSVLDLVVGEEREAFGERLRRTADGRTEGDQQTVILHQSGRRVTVETGIKTVREDGRTRLIVILRDITERKRAEEALQDSEEKYRMLVETVQEGFGIIDADEKITYCNAAYAAIFDSTPQNLVGRSLLEFVDGEGRREILRRATPGDGAAGSYEVAIRTDLGNSKDLSASATPVVDAEGRSQGAVHAIIDITERKRAEEQLAYMARYDHLTGLGNRVLFGDRIERALARADRNEAPVALMFLDLDRFKAVNDTLGHEAGDELLKGTARRLRDCVRETDTLARMGGDEFAVILEGLADGQDAALVAQKIVQRLAEPFDLDGHEVFVTTSIGIAVSPPSPDEDLVRDADAAMYHAKQLGRNTYQFYTPEMNVQAHARLSLEGNLRGALERDEFVLHYQPQIDLATGKIVGAEALLRWQQPYSGLVQPEEFIDVLEESGLIVPVGDWVLRAACAQGKAWESEGLPPLRVAVNLSTRQFKGENLAERLSRILDDTGIDPGLLELELTESLLMEDAPVSSSTLHELRVLLGLNLSIDDFGTGYSSLSYLKHFPLDALKVDRSFVRDIATDPNDAAIVTSIINLAHNLRLKVIAEGVETEEQLAYLRERGCDLVQGFYFSEPVPAEELSELVRRDEPLPNFSLRG</sequence>
<feature type="domain" description="PAS" evidence="3">
    <location>
        <begin position="488"/>
        <end position="568"/>
    </location>
</feature>
<dbReference type="InterPro" id="IPR035965">
    <property type="entry name" value="PAS-like_dom_sf"/>
</dbReference>
<evidence type="ECO:0000256" key="1">
    <source>
        <dbReference type="SAM" id="Coils"/>
    </source>
</evidence>
<keyword evidence="2" id="KW-1133">Transmembrane helix</keyword>
<dbReference type="InterPro" id="IPR013656">
    <property type="entry name" value="PAS_4"/>
</dbReference>
<feature type="domain" description="EAL" evidence="5">
    <location>
        <begin position="783"/>
        <end position="1038"/>
    </location>
</feature>
<keyword evidence="2" id="KW-0472">Membrane</keyword>
<dbReference type="InterPro" id="IPR035919">
    <property type="entry name" value="EAL_sf"/>
</dbReference>
<dbReference type="InterPro" id="IPR000700">
    <property type="entry name" value="PAS-assoc_C"/>
</dbReference>
<dbReference type="SMART" id="SM00086">
    <property type="entry name" value="PAC"/>
    <property type="match status" value="3"/>
</dbReference>
<feature type="domain" description="PAC" evidence="4">
    <location>
        <begin position="437"/>
        <end position="487"/>
    </location>
</feature>
<dbReference type="InterPro" id="IPR001610">
    <property type="entry name" value="PAC"/>
</dbReference>
<dbReference type="NCBIfam" id="TIGR00254">
    <property type="entry name" value="GGDEF"/>
    <property type="match status" value="1"/>
</dbReference>
<dbReference type="KEGG" id="rmar:GBA65_04805"/>
<keyword evidence="2" id="KW-0812">Transmembrane</keyword>
<keyword evidence="1" id="KW-0175">Coiled coil</keyword>
<dbReference type="Pfam" id="PF08448">
    <property type="entry name" value="PAS_4"/>
    <property type="match status" value="2"/>
</dbReference>
<dbReference type="InterPro" id="IPR043128">
    <property type="entry name" value="Rev_trsase/Diguanyl_cyclase"/>
</dbReference>
<dbReference type="NCBIfam" id="TIGR00229">
    <property type="entry name" value="sensory_box"/>
    <property type="match status" value="3"/>
</dbReference>
<dbReference type="PROSITE" id="PS50883">
    <property type="entry name" value="EAL"/>
    <property type="match status" value="1"/>
</dbReference>
<feature type="domain" description="GGDEF" evidence="6">
    <location>
        <begin position="643"/>
        <end position="774"/>
    </location>
</feature>
<dbReference type="Gene3D" id="3.30.450.20">
    <property type="entry name" value="PAS domain"/>
    <property type="match status" value="3"/>
</dbReference>
<dbReference type="AlphaFoldDB" id="A0A6G8PUU8"/>
<dbReference type="Gene3D" id="3.20.20.450">
    <property type="entry name" value="EAL domain"/>
    <property type="match status" value="1"/>
</dbReference>
<dbReference type="SMART" id="SM00091">
    <property type="entry name" value="PAS"/>
    <property type="match status" value="3"/>
</dbReference>
<keyword evidence="8" id="KW-1185">Reference proteome</keyword>
<dbReference type="SMART" id="SM00267">
    <property type="entry name" value="GGDEF"/>
    <property type="match status" value="1"/>
</dbReference>
<dbReference type="RefSeq" id="WP_166395627.1">
    <property type="nucleotide sequence ID" value="NZ_CP045121.1"/>
</dbReference>
<dbReference type="Pfam" id="PF00989">
    <property type="entry name" value="PAS"/>
    <property type="match status" value="1"/>
</dbReference>
<evidence type="ECO:0000259" key="6">
    <source>
        <dbReference type="PROSITE" id="PS50887"/>
    </source>
</evidence>
<dbReference type="Pfam" id="PF00990">
    <property type="entry name" value="GGDEF"/>
    <property type="match status" value="1"/>
</dbReference>
<dbReference type="CDD" id="cd01949">
    <property type="entry name" value="GGDEF"/>
    <property type="match status" value="1"/>
</dbReference>
<dbReference type="EMBL" id="CP045121">
    <property type="protein sequence ID" value="QIN77951.1"/>
    <property type="molecule type" value="Genomic_DNA"/>
</dbReference>
<dbReference type="PANTHER" id="PTHR44757">
    <property type="entry name" value="DIGUANYLATE CYCLASE DGCP"/>
    <property type="match status" value="1"/>
</dbReference>
<dbReference type="InterPro" id="IPR000014">
    <property type="entry name" value="PAS"/>
</dbReference>
<evidence type="ECO:0000256" key="2">
    <source>
        <dbReference type="SAM" id="Phobius"/>
    </source>
</evidence>
<dbReference type="PROSITE" id="PS50887">
    <property type="entry name" value="GGDEF"/>
    <property type="match status" value="1"/>
</dbReference>
<evidence type="ECO:0000259" key="4">
    <source>
        <dbReference type="PROSITE" id="PS50113"/>
    </source>
</evidence>
<evidence type="ECO:0000259" key="3">
    <source>
        <dbReference type="PROSITE" id="PS50112"/>
    </source>
</evidence>
<dbReference type="SMART" id="SM00052">
    <property type="entry name" value="EAL"/>
    <property type="match status" value="1"/>
</dbReference>
<reference evidence="7 8" key="1">
    <citation type="submission" date="2019-10" db="EMBL/GenBank/DDBJ databases">
        <title>Rubrobacter sp nov SCSIO 52915 isolated from a deep-sea sediment in the South China Sea.</title>
        <authorList>
            <person name="Chen R.W."/>
        </authorList>
    </citation>
    <scope>NUCLEOTIDE SEQUENCE [LARGE SCALE GENOMIC DNA]</scope>
    <source>
        <strain evidence="7 8">SCSIO 52915</strain>
    </source>
</reference>
<accession>A0A6G8PUU8</accession>
<dbReference type="SUPFAM" id="SSF141868">
    <property type="entry name" value="EAL domain-like"/>
    <property type="match status" value="1"/>
</dbReference>
<gene>
    <name evidence="7" type="ORF">GBA65_04805</name>
</gene>
<feature type="domain" description="PAS" evidence="3">
    <location>
        <begin position="235"/>
        <end position="305"/>
    </location>
</feature>
<feature type="domain" description="PAC" evidence="4">
    <location>
        <begin position="559"/>
        <end position="611"/>
    </location>
</feature>
<dbReference type="PANTHER" id="PTHR44757:SF2">
    <property type="entry name" value="BIOFILM ARCHITECTURE MAINTENANCE PROTEIN MBAA"/>
    <property type="match status" value="1"/>
</dbReference>
<feature type="domain" description="PAC" evidence="4">
    <location>
        <begin position="308"/>
        <end position="360"/>
    </location>
</feature>
<dbReference type="Gene3D" id="3.30.70.270">
    <property type="match status" value="1"/>
</dbReference>
<evidence type="ECO:0000259" key="5">
    <source>
        <dbReference type="PROSITE" id="PS50883"/>
    </source>
</evidence>
<dbReference type="InterPro" id="IPR013767">
    <property type="entry name" value="PAS_fold"/>
</dbReference>
<evidence type="ECO:0000313" key="8">
    <source>
        <dbReference type="Proteomes" id="UP000502706"/>
    </source>
</evidence>
<dbReference type="CDD" id="cd00130">
    <property type="entry name" value="PAS"/>
    <property type="match status" value="3"/>
</dbReference>
<dbReference type="InterPro" id="IPR029787">
    <property type="entry name" value="Nucleotide_cyclase"/>
</dbReference>
<feature type="transmembrane region" description="Helical" evidence="2">
    <location>
        <begin position="101"/>
        <end position="129"/>
    </location>
</feature>
<organism evidence="7 8">
    <name type="scientific">Rubrobacter marinus</name>
    <dbReference type="NCBI Taxonomy" id="2653852"/>
    <lineage>
        <taxon>Bacteria</taxon>
        <taxon>Bacillati</taxon>
        <taxon>Actinomycetota</taxon>
        <taxon>Rubrobacteria</taxon>
        <taxon>Rubrobacterales</taxon>
        <taxon>Rubrobacteraceae</taxon>
        <taxon>Rubrobacter</taxon>
    </lineage>
</organism>
<protein>
    <submittedName>
        <fullName evidence="7">EAL domain-containing protein</fullName>
    </submittedName>
</protein>
<proteinExistence type="predicted"/>
<dbReference type="CDD" id="cd01948">
    <property type="entry name" value="EAL"/>
    <property type="match status" value="1"/>
</dbReference>
<dbReference type="Pfam" id="PF00563">
    <property type="entry name" value="EAL"/>
    <property type="match status" value="1"/>
</dbReference>
<dbReference type="SUPFAM" id="SSF55073">
    <property type="entry name" value="Nucleotide cyclase"/>
    <property type="match status" value="1"/>
</dbReference>
<dbReference type="InterPro" id="IPR052155">
    <property type="entry name" value="Biofilm_reg_signaling"/>
</dbReference>
<feature type="domain" description="PAS" evidence="3">
    <location>
        <begin position="383"/>
        <end position="434"/>
    </location>
</feature>